<comment type="caution">
    <text evidence="1">The sequence shown here is derived from an EMBL/GenBank/DDBJ whole genome shotgun (WGS) entry which is preliminary data.</text>
</comment>
<evidence type="ECO:0000313" key="1">
    <source>
        <dbReference type="EMBL" id="MBD2801894.1"/>
    </source>
</evidence>
<protein>
    <submittedName>
        <fullName evidence="1">Uncharacterized protein</fullName>
    </submittedName>
</protein>
<reference evidence="1" key="2">
    <citation type="journal article" date="2024" name="Toxins">
        <title>Genome Sequence Analysis of Native Xenorhabdus Strains Isolated from Entomopathogenic Nematodes in Argentina.</title>
        <authorList>
            <person name="Palma L."/>
            <person name="Frizzo L."/>
            <person name="Kaiser S."/>
            <person name="Berry C."/>
            <person name="Caballero P."/>
            <person name="Bode H.B."/>
            <person name="Del Valle E.E."/>
        </authorList>
    </citation>
    <scope>NUCLEOTIDE SEQUENCE</scope>
    <source>
        <strain evidence="1">M</strain>
    </source>
</reference>
<dbReference type="AlphaFoldDB" id="A0AAW3YY82"/>
<gene>
    <name evidence="1" type="ORF">ID854_15980</name>
</gene>
<proteinExistence type="predicted"/>
<sequence>MALEQDLSQGELKLAIIPETVRQIRCADEADKYITLCTDIPAYEGKLLDFIDIVI</sequence>
<reference evidence="1" key="1">
    <citation type="submission" date="2020-09" db="EMBL/GenBank/DDBJ databases">
        <authorList>
            <person name="Palma L."/>
            <person name="Caballero P."/>
            <person name="Berry C."/>
            <person name="Del Valle E."/>
        </authorList>
    </citation>
    <scope>NUCLEOTIDE SEQUENCE</scope>
    <source>
        <strain evidence="1">M</strain>
    </source>
</reference>
<dbReference type="Proteomes" id="UP001193920">
    <property type="component" value="Unassembled WGS sequence"/>
</dbReference>
<dbReference type="EMBL" id="JACXBF010000414">
    <property type="protein sequence ID" value="MBD2801894.1"/>
    <property type="molecule type" value="Genomic_DNA"/>
</dbReference>
<name>A0AAW3YY82_9GAMM</name>
<organism evidence="1">
    <name type="scientific">Xenorhabdus szentirmaii</name>
    <dbReference type="NCBI Taxonomy" id="290112"/>
    <lineage>
        <taxon>Bacteria</taxon>
        <taxon>Pseudomonadati</taxon>
        <taxon>Pseudomonadota</taxon>
        <taxon>Gammaproteobacteria</taxon>
        <taxon>Enterobacterales</taxon>
        <taxon>Morganellaceae</taxon>
        <taxon>Xenorhabdus</taxon>
    </lineage>
</organism>
<dbReference type="RefSeq" id="WP_156935902.1">
    <property type="nucleotide sequence ID" value="NZ_JACXBF010000414.1"/>
</dbReference>
<accession>A0AAW3YY82</accession>